<dbReference type="AlphaFoldDB" id="A0A9N9BWQ1"/>
<evidence type="ECO:0000313" key="2">
    <source>
        <dbReference type="EMBL" id="CAG8579297.1"/>
    </source>
</evidence>
<feature type="non-terminal residue" evidence="2">
    <location>
        <position position="86"/>
    </location>
</feature>
<evidence type="ECO:0000313" key="3">
    <source>
        <dbReference type="Proteomes" id="UP000789759"/>
    </source>
</evidence>
<sequence length="86" mass="9579">MFLKVYIIFAIIVLALVLSTSSAPVDDKGGFVEMKSLNSTKIKRDANPSSESPDGAFYNMADLKQERSDFNQTIAERDAEKQYLAK</sequence>
<name>A0A9N9BWQ1_9GLOM</name>
<accession>A0A9N9BWQ1</accession>
<feature type="chain" id="PRO_5040449811" evidence="1">
    <location>
        <begin position="23"/>
        <end position="86"/>
    </location>
</feature>
<comment type="caution">
    <text evidence="2">The sequence shown here is derived from an EMBL/GenBank/DDBJ whole genome shotgun (WGS) entry which is preliminary data.</text>
</comment>
<reference evidence="2" key="1">
    <citation type="submission" date="2021-06" db="EMBL/GenBank/DDBJ databases">
        <authorList>
            <person name="Kallberg Y."/>
            <person name="Tangrot J."/>
            <person name="Rosling A."/>
        </authorList>
    </citation>
    <scope>NUCLEOTIDE SEQUENCE</scope>
    <source>
        <strain evidence="2">FL966</strain>
    </source>
</reference>
<evidence type="ECO:0000256" key="1">
    <source>
        <dbReference type="SAM" id="SignalP"/>
    </source>
</evidence>
<dbReference type="EMBL" id="CAJVQA010003625">
    <property type="protein sequence ID" value="CAG8579297.1"/>
    <property type="molecule type" value="Genomic_DNA"/>
</dbReference>
<proteinExistence type="predicted"/>
<gene>
    <name evidence="2" type="ORF">CPELLU_LOCUS6010</name>
</gene>
<keyword evidence="1" id="KW-0732">Signal</keyword>
<organism evidence="2 3">
    <name type="scientific">Cetraspora pellucida</name>
    <dbReference type="NCBI Taxonomy" id="1433469"/>
    <lineage>
        <taxon>Eukaryota</taxon>
        <taxon>Fungi</taxon>
        <taxon>Fungi incertae sedis</taxon>
        <taxon>Mucoromycota</taxon>
        <taxon>Glomeromycotina</taxon>
        <taxon>Glomeromycetes</taxon>
        <taxon>Diversisporales</taxon>
        <taxon>Gigasporaceae</taxon>
        <taxon>Cetraspora</taxon>
    </lineage>
</organism>
<dbReference type="Proteomes" id="UP000789759">
    <property type="component" value="Unassembled WGS sequence"/>
</dbReference>
<protein>
    <submittedName>
        <fullName evidence="2">22629_t:CDS:1</fullName>
    </submittedName>
</protein>
<feature type="signal peptide" evidence="1">
    <location>
        <begin position="1"/>
        <end position="22"/>
    </location>
</feature>
<keyword evidence="3" id="KW-1185">Reference proteome</keyword>